<sequence length="444" mass="49027">MTVKFQHLVLDSGPIILNTVPTTLSEHLYTTPEVLAELKDVATRDRLVLYPNLVVRNPSMEALQTVREFAKMTGDVVSLSGTDLKVVALTLTLEWEMNGVASARTRPVDLKIHESQSMEKKTSIGSSKLSKVSTAAVAATSGEEVSMPEDKVSLPKEEASVSKGKESLPNSVQEKESLSNSVQEKESLSNSVQEKESLSNSVQEKAALPASESESKSKSKKTSGPTPDSNPVEEEEWDGDWITPDNIAMVKAKASKTLSSPAAGTVGCMSTDFAVQNVLLQMRLKVYGPEGYRIRQVKSWLLRCHACYSITRQLERRFCDKCGGATLLRTSYMVDAQGQTHLFLKRDFQYNLRGTKTPLPMPKAGRGGNTVLLREDQKEYQQAMKSYQRQEKRAAKMTDLDAIDDRLATVFGGMTFKGAAKLEMPFLPVIGFGRKNPNQARRRV</sequence>
<accession>A0A2H9TKV4</accession>
<dbReference type="OrthoDB" id="446759at2759"/>
<feature type="binding site" evidence="8">
    <location>
        <position position="319"/>
    </location>
    <ligand>
        <name>Zn(2+)</name>
        <dbReference type="ChEBI" id="CHEBI:29105"/>
    </ligand>
</feature>
<proteinExistence type="inferred from homology"/>
<dbReference type="SUPFAM" id="SSF144206">
    <property type="entry name" value="NOB1 zinc finger-like"/>
    <property type="match status" value="1"/>
</dbReference>
<dbReference type="GO" id="GO:0046872">
    <property type="term" value="F:metal ion binding"/>
    <property type="evidence" value="ECO:0007669"/>
    <property type="project" value="UniProtKB-UniRule"/>
</dbReference>
<dbReference type="Pfam" id="PF17146">
    <property type="entry name" value="PIN_6"/>
    <property type="match status" value="1"/>
</dbReference>
<dbReference type="Gene3D" id="6.20.210.10">
    <property type="entry name" value="Nin one binding (NOB1), Zn-ribbon-like"/>
    <property type="match status" value="1"/>
</dbReference>
<dbReference type="InterPro" id="IPR017117">
    <property type="entry name" value="Nob1_euk"/>
</dbReference>
<dbReference type="CDD" id="cd09876">
    <property type="entry name" value="PIN_Nob1-like"/>
    <property type="match status" value="1"/>
</dbReference>
<dbReference type="PANTHER" id="PTHR12814">
    <property type="entry name" value="RNA-BINDING PROTEIN NOB1"/>
    <property type="match status" value="1"/>
</dbReference>
<feature type="compositionally biased region" description="Basic and acidic residues" evidence="9">
    <location>
        <begin position="148"/>
        <end position="166"/>
    </location>
</feature>
<evidence type="ECO:0000256" key="5">
    <source>
        <dbReference type="ARBA" id="ARBA00022833"/>
    </source>
</evidence>
<keyword evidence="5 7" id="KW-0862">Zinc</keyword>
<dbReference type="GO" id="GO:0030490">
    <property type="term" value="P:maturation of SSU-rRNA"/>
    <property type="evidence" value="ECO:0007669"/>
    <property type="project" value="TreeGrafter"/>
</dbReference>
<feature type="region of interest" description="Disordered" evidence="9">
    <location>
        <begin position="138"/>
        <end position="241"/>
    </location>
</feature>
<comment type="caution">
    <text evidence="12">The sequence shown here is derived from an EMBL/GenBank/DDBJ whole genome shotgun (WGS) entry which is preliminary data.</text>
</comment>
<reference evidence="12 13" key="1">
    <citation type="submission" date="2016-10" db="EMBL/GenBank/DDBJ databases">
        <title>The genome of Paramicrosporidium saccamoebae is the missing link in understanding Cryptomycota and Microsporidia evolution.</title>
        <authorList>
            <person name="Quandt C.A."/>
            <person name="Beaudet D."/>
            <person name="Corsaro D."/>
            <person name="Michel R."/>
            <person name="Corradi N."/>
            <person name="James T."/>
        </authorList>
    </citation>
    <scope>NUCLEOTIDE SEQUENCE [LARGE SCALE GENOMIC DNA]</scope>
    <source>
        <strain evidence="12 13">KSL3</strain>
    </source>
</reference>
<dbReference type="Pfam" id="PF08772">
    <property type="entry name" value="Zn_ribbon_NOB1"/>
    <property type="match status" value="1"/>
</dbReference>
<feature type="binding site" evidence="8">
    <location>
        <position position="322"/>
    </location>
    <ligand>
        <name>Zn(2+)</name>
        <dbReference type="ChEBI" id="CHEBI:29105"/>
    </ligand>
</feature>
<dbReference type="Gene3D" id="3.40.50.1010">
    <property type="entry name" value="5'-nuclease"/>
    <property type="match status" value="1"/>
</dbReference>
<dbReference type="InterPro" id="IPR014881">
    <property type="entry name" value="NOB1_Zn-bd"/>
</dbReference>
<keyword evidence="2" id="KW-0540">Nuclease</keyword>
<feature type="domain" description="Nin one binding (NOB1) Zn-ribbon-like" evidence="10">
    <location>
        <begin position="294"/>
        <end position="365"/>
    </location>
</feature>
<dbReference type="InterPro" id="IPR033411">
    <property type="entry name" value="Ribonuclease_PIN"/>
</dbReference>
<keyword evidence="13" id="KW-1185">Reference proteome</keyword>
<evidence type="ECO:0000256" key="7">
    <source>
        <dbReference type="PIRNR" id="PIRNR037125"/>
    </source>
</evidence>
<dbReference type="PIRSF" id="PIRSF037125">
    <property type="entry name" value="D-site_20S_pre-rRNA_nuclease"/>
    <property type="match status" value="1"/>
</dbReference>
<dbReference type="EMBL" id="MTSL01000126">
    <property type="protein sequence ID" value="PJF18366.1"/>
    <property type="molecule type" value="Genomic_DNA"/>
</dbReference>
<name>A0A2H9TKV4_9FUNG</name>
<keyword evidence="6 7" id="KW-0539">Nucleus</keyword>
<evidence type="ECO:0000256" key="9">
    <source>
        <dbReference type="SAM" id="MobiDB-lite"/>
    </source>
</evidence>
<feature type="binding site" evidence="8">
    <location>
        <position position="307"/>
    </location>
    <ligand>
        <name>Zn(2+)</name>
        <dbReference type="ChEBI" id="CHEBI:29105"/>
    </ligand>
</feature>
<gene>
    <name evidence="12" type="ORF">PSACC_01787</name>
</gene>
<dbReference type="STRING" id="1246581.A0A2H9TKV4"/>
<dbReference type="PANTHER" id="PTHR12814:SF2">
    <property type="entry name" value="RNA-BINDING PROTEIN NOB1"/>
    <property type="match status" value="1"/>
</dbReference>
<dbReference type="GO" id="GO:0016787">
    <property type="term" value="F:hydrolase activity"/>
    <property type="evidence" value="ECO:0007669"/>
    <property type="project" value="UniProtKB-KW"/>
</dbReference>
<feature type="domain" description="Ribonuclease PIN" evidence="11">
    <location>
        <begin position="8"/>
        <end position="93"/>
    </location>
</feature>
<dbReference type="GO" id="GO:0004521">
    <property type="term" value="F:RNA endonuclease activity"/>
    <property type="evidence" value="ECO:0007669"/>
    <property type="project" value="UniProtKB-UniRule"/>
</dbReference>
<feature type="binding site" evidence="8">
    <location>
        <position position="304"/>
    </location>
    <ligand>
        <name>Zn(2+)</name>
        <dbReference type="ChEBI" id="CHEBI:29105"/>
    </ligand>
</feature>
<dbReference type="InterPro" id="IPR036283">
    <property type="entry name" value="NOB1_Zf-like_sf"/>
</dbReference>
<organism evidence="12 13">
    <name type="scientific">Paramicrosporidium saccamoebae</name>
    <dbReference type="NCBI Taxonomy" id="1246581"/>
    <lineage>
        <taxon>Eukaryota</taxon>
        <taxon>Fungi</taxon>
        <taxon>Fungi incertae sedis</taxon>
        <taxon>Cryptomycota</taxon>
        <taxon>Cryptomycota incertae sedis</taxon>
        <taxon>Paramicrosporidium</taxon>
    </lineage>
</organism>
<keyword evidence="3 7" id="KW-0479">Metal-binding</keyword>
<evidence type="ECO:0000313" key="13">
    <source>
        <dbReference type="Proteomes" id="UP000240830"/>
    </source>
</evidence>
<dbReference type="GO" id="GO:0030688">
    <property type="term" value="C:preribosome, small subunit precursor"/>
    <property type="evidence" value="ECO:0007669"/>
    <property type="project" value="TreeGrafter"/>
</dbReference>
<dbReference type="GO" id="GO:0005737">
    <property type="term" value="C:cytoplasm"/>
    <property type="evidence" value="ECO:0007669"/>
    <property type="project" value="UniProtKB-ARBA"/>
</dbReference>
<evidence type="ECO:0000256" key="2">
    <source>
        <dbReference type="ARBA" id="ARBA00022722"/>
    </source>
</evidence>
<dbReference type="Proteomes" id="UP000240830">
    <property type="component" value="Unassembled WGS sequence"/>
</dbReference>
<comment type="function">
    <text evidence="7">Required for the synthesis of 40S ribosome subunits. Has a role in processing 20S pre-rRNA into the mature 18S rRNA, where it is required for cleavage at the 3' end of the mature 18S rRNA (D-site). Accompanies the 20S pre-rRNA from the nucleus to the cytoplasm.</text>
</comment>
<dbReference type="GO" id="GO:0005730">
    <property type="term" value="C:nucleolus"/>
    <property type="evidence" value="ECO:0007669"/>
    <property type="project" value="UniProtKB-SubCell"/>
</dbReference>
<evidence type="ECO:0000259" key="10">
    <source>
        <dbReference type="Pfam" id="PF08772"/>
    </source>
</evidence>
<dbReference type="InterPro" id="IPR039907">
    <property type="entry name" value="NOB1"/>
</dbReference>
<evidence type="ECO:0000256" key="1">
    <source>
        <dbReference type="ARBA" id="ARBA00005858"/>
    </source>
</evidence>
<evidence type="ECO:0000256" key="4">
    <source>
        <dbReference type="ARBA" id="ARBA00022801"/>
    </source>
</evidence>
<evidence type="ECO:0000256" key="3">
    <source>
        <dbReference type="ARBA" id="ARBA00022723"/>
    </source>
</evidence>
<keyword evidence="4" id="KW-0378">Hydrolase</keyword>
<comment type="similarity">
    <text evidence="1 7">Belongs to the NOB1 family.</text>
</comment>
<feature type="compositionally biased region" description="Basic and acidic residues" evidence="9">
    <location>
        <begin position="173"/>
        <end position="197"/>
    </location>
</feature>
<evidence type="ECO:0000256" key="6">
    <source>
        <dbReference type="ARBA" id="ARBA00023242"/>
    </source>
</evidence>
<evidence type="ECO:0000259" key="11">
    <source>
        <dbReference type="Pfam" id="PF17146"/>
    </source>
</evidence>
<dbReference type="FunFam" id="3.40.50.1010:FF:000020">
    <property type="entry name" value="20S-pre-rRNA D-site endonuclease NOB1"/>
    <property type="match status" value="1"/>
</dbReference>
<dbReference type="AlphaFoldDB" id="A0A2H9TKV4"/>
<evidence type="ECO:0000256" key="8">
    <source>
        <dbReference type="PIRSR" id="PIRSR037125-1"/>
    </source>
</evidence>
<comment type="subcellular location">
    <subcellularLocation>
        <location evidence="7">Nucleus</location>
        <location evidence="7">Nucleolus</location>
    </subcellularLocation>
</comment>
<evidence type="ECO:0000313" key="12">
    <source>
        <dbReference type="EMBL" id="PJF18366.1"/>
    </source>
</evidence>
<protein>
    <recommendedName>
        <fullName evidence="7">20S-pre-rRNA D-site endonuclease NOB1</fullName>
    </recommendedName>
</protein>